<proteinExistence type="predicted"/>
<sequence length="154" mass="18330">EILSEKIVRTKENVERRQGQTSEEIVAEMEDEEVVDMEVDDEEHQIYNPLNFPMGFDGKPISVWLYKLHGLGQVFECEICGNHSYRGRKAYEQHFNEFRHLYGMHRLGIPNSKSFYEITLIEEARRLWEKIKDTQEANKWNSDLDEEFEDEEGN</sequence>
<feature type="domain" description="Splicing factor SF3a60 /Prp9 subunit C-terminal" evidence="3">
    <location>
        <begin position="51"/>
        <end position="154"/>
    </location>
</feature>
<feature type="non-terminal residue" evidence="4">
    <location>
        <position position="1"/>
    </location>
</feature>
<organism evidence="4 5">
    <name type="scientific">Ambrosia artemisiifolia</name>
    <name type="common">Common ragweed</name>
    <dbReference type="NCBI Taxonomy" id="4212"/>
    <lineage>
        <taxon>Eukaryota</taxon>
        <taxon>Viridiplantae</taxon>
        <taxon>Streptophyta</taxon>
        <taxon>Embryophyta</taxon>
        <taxon>Tracheophyta</taxon>
        <taxon>Spermatophyta</taxon>
        <taxon>Magnoliopsida</taxon>
        <taxon>eudicotyledons</taxon>
        <taxon>Gunneridae</taxon>
        <taxon>Pentapetalae</taxon>
        <taxon>asterids</taxon>
        <taxon>campanulids</taxon>
        <taxon>Asterales</taxon>
        <taxon>Asteraceae</taxon>
        <taxon>Asteroideae</taxon>
        <taxon>Heliantheae alliance</taxon>
        <taxon>Heliantheae</taxon>
        <taxon>Ambrosia</taxon>
    </lineage>
</organism>
<accession>A0AAD5GI12</accession>
<name>A0AAD5GI12_AMBAR</name>
<dbReference type="GO" id="GO:0003723">
    <property type="term" value="F:RNA binding"/>
    <property type="evidence" value="ECO:0007669"/>
    <property type="project" value="InterPro"/>
</dbReference>
<dbReference type="Pfam" id="PF11931">
    <property type="entry name" value="SF3a60_Prp9_C"/>
    <property type="match status" value="1"/>
</dbReference>
<dbReference type="PANTHER" id="PTHR12786:SF2">
    <property type="entry name" value="SPLICING FACTOR 3A SUBUNIT 3"/>
    <property type="match status" value="1"/>
</dbReference>
<comment type="subcellular location">
    <subcellularLocation>
        <location evidence="1">Nucleus</location>
    </subcellularLocation>
</comment>
<reference evidence="4" key="1">
    <citation type="submission" date="2022-06" db="EMBL/GenBank/DDBJ databases">
        <title>Uncovering the hologenomic basis of an extraordinary plant invasion.</title>
        <authorList>
            <person name="Bieker V.C."/>
            <person name="Martin M.D."/>
            <person name="Gilbert T."/>
            <person name="Hodgins K."/>
            <person name="Battlay P."/>
            <person name="Petersen B."/>
            <person name="Wilson J."/>
        </authorList>
    </citation>
    <scope>NUCLEOTIDE SEQUENCE</scope>
    <source>
        <strain evidence="4">AA19_3_7</strain>
        <tissue evidence="4">Leaf</tissue>
    </source>
</reference>
<dbReference type="GO" id="GO:0000398">
    <property type="term" value="P:mRNA splicing, via spliceosome"/>
    <property type="evidence" value="ECO:0007669"/>
    <property type="project" value="InterPro"/>
</dbReference>
<evidence type="ECO:0000256" key="1">
    <source>
        <dbReference type="ARBA" id="ARBA00004123"/>
    </source>
</evidence>
<dbReference type="InterPro" id="IPR051421">
    <property type="entry name" value="RNA_Proc_DNA_Dmg_Regulator"/>
</dbReference>
<keyword evidence="5" id="KW-1185">Reference proteome</keyword>
<evidence type="ECO:0000259" key="3">
    <source>
        <dbReference type="Pfam" id="PF11931"/>
    </source>
</evidence>
<evidence type="ECO:0000256" key="2">
    <source>
        <dbReference type="ARBA" id="ARBA00023242"/>
    </source>
</evidence>
<comment type="caution">
    <text evidence="4">The sequence shown here is derived from an EMBL/GenBank/DDBJ whole genome shotgun (WGS) entry which is preliminary data.</text>
</comment>
<dbReference type="PANTHER" id="PTHR12786">
    <property type="entry name" value="SPLICING FACTOR SF3A-RELATED"/>
    <property type="match status" value="1"/>
</dbReference>
<dbReference type="AlphaFoldDB" id="A0AAD5GI12"/>
<gene>
    <name evidence="4" type="ORF">M8C21_032522</name>
</gene>
<dbReference type="Proteomes" id="UP001206925">
    <property type="component" value="Unassembled WGS sequence"/>
</dbReference>
<keyword evidence="2" id="KW-0539">Nucleus</keyword>
<feature type="non-terminal residue" evidence="4">
    <location>
        <position position="154"/>
    </location>
</feature>
<evidence type="ECO:0000313" key="4">
    <source>
        <dbReference type="EMBL" id="KAI7743337.1"/>
    </source>
</evidence>
<dbReference type="InterPro" id="IPR024598">
    <property type="entry name" value="SF3a60/Prp9_C"/>
</dbReference>
<evidence type="ECO:0000313" key="5">
    <source>
        <dbReference type="Proteomes" id="UP001206925"/>
    </source>
</evidence>
<dbReference type="EMBL" id="JAMZMK010007743">
    <property type="protein sequence ID" value="KAI7743337.1"/>
    <property type="molecule type" value="Genomic_DNA"/>
</dbReference>
<protein>
    <recommendedName>
        <fullName evidence="3">Splicing factor SF3a60 /Prp9 subunit C-terminal domain-containing protein</fullName>
    </recommendedName>
</protein>
<dbReference type="GO" id="GO:0005681">
    <property type="term" value="C:spliceosomal complex"/>
    <property type="evidence" value="ECO:0007669"/>
    <property type="project" value="InterPro"/>
</dbReference>